<sequence length="308" mass="35826">MESSSVKIWKDVSFETLVNEIYPQRVPAVLKNVNIGKCTERWTAEYLAEQVGNQPVKIHVSTSTKLDFVNKNFLYRTLPFGELIARAAEEKHSNYFLDEKEFYYMRSLGDDPRKDVADIRRQFPGLAKDITYSDIFPEKQFFSSVFRIASKGLCLWTHYDVMDNLLIQVKGKKNAVLFHPNDVSYMYMNGDKSEVLDVENPDLEKYPEFIKATKYTCTLDSGDILFIPALWLHNMTSLEFGVAVNVFWRHLEENMYDKKDPYGNKDPHPAATALTFLEKALKTLKQLPDDYRTFYSKRMISRIQDTIS</sequence>
<evidence type="ECO:0000259" key="1">
    <source>
        <dbReference type="PROSITE" id="PS51184"/>
    </source>
</evidence>
<dbReference type="PROSITE" id="PS51184">
    <property type="entry name" value="JMJC"/>
    <property type="match status" value="1"/>
</dbReference>
<dbReference type="PANTHER" id="PTHR12461">
    <property type="entry name" value="HYPOXIA-INDUCIBLE FACTOR 1 ALPHA INHIBITOR-RELATED"/>
    <property type="match status" value="1"/>
</dbReference>
<dbReference type="InterPro" id="IPR003347">
    <property type="entry name" value="JmjC_dom"/>
</dbReference>
<dbReference type="SUPFAM" id="SSF51197">
    <property type="entry name" value="Clavaminate synthase-like"/>
    <property type="match status" value="1"/>
</dbReference>
<name>A0ABM1BMN4_LIMPO</name>
<accession>A0ABM1BMN4</accession>
<organism evidence="2 3">
    <name type="scientific">Limulus polyphemus</name>
    <name type="common">Atlantic horseshoe crab</name>
    <dbReference type="NCBI Taxonomy" id="6850"/>
    <lineage>
        <taxon>Eukaryota</taxon>
        <taxon>Metazoa</taxon>
        <taxon>Ecdysozoa</taxon>
        <taxon>Arthropoda</taxon>
        <taxon>Chelicerata</taxon>
        <taxon>Merostomata</taxon>
        <taxon>Xiphosura</taxon>
        <taxon>Limulidae</taxon>
        <taxon>Limulus</taxon>
    </lineage>
</organism>
<evidence type="ECO:0000313" key="2">
    <source>
        <dbReference type="Proteomes" id="UP000694941"/>
    </source>
</evidence>
<keyword evidence="2" id="KW-1185">Reference proteome</keyword>
<dbReference type="Gene3D" id="6.10.140.1470">
    <property type="match status" value="1"/>
</dbReference>
<dbReference type="InterPro" id="IPR041667">
    <property type="entry name" value="Cupin_8"/>
</dbReference>
<dbReference type="PANTHER" id="PTHR12461:SF104">
    <property type="entry name" value="TRNA WYBUTOSINE-SYNTHESIZING PROTEIN 5"/>
    <property type="match status" value="1"/>
</dbReference>
<dbReference type="RefSeq" id="XP_013785085.1">
    <property type="nucleotide sequence ID" value="XM_013929631.2"/>
</dbReference>
<protein>
    <submittedName>
        <fullName evidence="3">tRNA wybutosine-synthesizing protein 5-like isoform X1</fullName>
    </submittedName>
</protein>
<proteinExistence type="predicted"/>
<evidence type="ECO:0000313" key="3">
    <source>
        <dbReference type="RefSeq" id="XP_013785085.1"/>
    </source>
</evidence>
<reference evidence="3" key="1">
    <citation type="submission" date="2025-08" db="UniProtKB">
        <authorList>
            <consortium name="RefSeq"/>
        </authorList>
    </citation>
    <scope>IDENTIFICATION</scope>
    <source>
        <tissue evidence="3">Muscle</tissue>
    </source>
</reference>
<dbReference type="Proteomes" id="UP000694941">
    <property type="component" value="Unplaced"/>
</dbReference>
<dbReference type="GeneID" id="106469166"/>
<dbReference type="Gene3D" id="2.60.120.650">
    <property type="entry name" value="Cupin"/>
    <property type="match status" value="1"/>
</dbReference>
<gene>
    <name evidence="3" type="primary">LOC106469166</name>
</gene>
<feature type="domain" description="JmjC" evidence="1">
    <location>
        <begin position="103"/>
        <end position="265"/>
    </location>
</feature>
<dbReference type="Pfam" id="PF13621">
    <property type="entry name" value="Cupin_8"/>
    <property type="match status" value="1"/>
</dbReference>